<name>A0AAW2A6B2_CULAL</name>
<dbReference type="PANTHER" id="PTHR24214">
    <property type="entry name" value="PDZ AND LIM DOMAIN PROTEIN ZASP"/>
    <property type="match status" value="1"/>
</dbReference>
<dbReference type="GO" id="GO:0061061">
    <property type="term" value="P:muscle structure development"/>
    <property type="evidence" value="ECO:0007669"/>
    <property type="project" value="TreeGrafter"/>
</dbReference>
<dbReference type="GO" id="GO:0046872">
    <property type="term" value="F:metal ion binding"/>
    <property type="evidence" value="ECO:0007669"/>
    <property type="project" value="UniProtKB-KW"/>
</dbReference>
<dbReference type="GO" id="GO:0007507">
    <property type="term" value="P:heart development"/>
    <property type="evidence" value="ECO:0007669"/>
    <property type="project" value="TreeGrafter"/>
</dbReference>
<organism evidence="7 8">
    <name type="scientific">Culter alburnus</name>
    <name type="common">Topmouth culter</name>
    <dbReference type="NCBI Taxonomy" id="194366"/>
    <lineage>
        <taxon>Eukaryota</taxon>
        <taxon>Metazoa</taxon>
        <taxon>Chordata</taxon>
        <taxon>Craniata</taxon>
        <taxon>Vertebrata</taxon>
        <taxon>Euteleostomi</taxon>
        <taxon>Actinopterygii</taxon>
        <taxon>Neopterygii</taxon>
        <taxon>Teleostei</taxon>
        <taxon>Ostariophysi</taxon>
        <taxon>Cypriniformes</taxon>
        <taxon>Xenocyprididae</taxon>
        <taxon>Xenocypridinae</taxon>
        <taxon>Culter</taxon>
    </lineage>
</organism>
<feature type="compositionally biased region" description="Polar residues" evidence="5">
    <location>
        <begin position="42"/>
        <end position="55"/>
    </location>
</feature>
<dbReference type="Pfam" id="PF00412">
    <property type="entry name" value="LIM"/>
    <property type="match status" value="1"/>
</dbReference>
<dbReference type="GO" id="GO:0001725">
    <property type="term" value="C:stress fiber"/>
    <property type="evidence" value="ECO:0007669"/>
    <property type="project" value="TreeGrafter"/>
</dbReference>
<feature type="compositionally biased region" description="Basic and acidic residues" evidence="5">
    <location>
        <begin position="57"/>
        <end position="74"/>
    </location>
</feature>
<protein>
    <recommendedName>
        <fullName evidence="6">LIM zinc-binding domain-containing protein</fullName>
    </recommendedName>
</protein>
<dbReference type="EMBL" id="JAWDJR010000010">
    <property type="protein sequence ID" value="KAK9968623.1"/>
    <property type="molecule type" value="Genomic_DNA"/>
</dbReference>
<sequence length="216" mass="25169">MTFRVNLTGPPPWGFRICGGRDFKRNLTVSKEPSVRPKQTHESVQGQSKSSQSFRSPLERNCSRNQLKQHDQKDSTTSGRNLASDWIPTCKSQTTKKSVSFNYPVWSYGPVDPEELRRIKSMQVHPQRPRQSNTFRILQEGLERTSQPSGAIQHSQRFRTCERCGFVIVTQAVRIREGRYRHVECYTCRDCDLSLMERGHFCVDKELYCGKHFRQR</sequence>
<evidence type="ECO:0000259" key="6">
    <source>
        <dbReference type="PROSITE" id="PS50023"/>
    </source>
</evidence>
<feature type="domain" description="LIM zinc-binding" evidence="6">
    <location>
        <begin position="159"/>
        <end position="216"/>
    </location>
</feature>
<dbReference type="GO" id="GO:0031941">
    <property type="term" value="C:filamentous actin"/>
    <property type="evidence" value="ECO:0007669"/>
    <property type="project" value="TreeGrafter"/>
</dbReference>
<evidence type="ECO:0000256" key="1">
    <source>
        <dbReference type="ARBA" id="ARBA00022723"/>
    </source>
</evidence>
<proteinExistence type="predicted"/>
<evidence type="ECO:0000313" key="8">
    <source>
        <dbReference type="Proteomes" id="UP001479290"/>
    </source>
</evidence>
<comment type="caution">
    <text evidence="7">The sequence shown here is derived from an EMBL/GenBank/DDBJ whole genome shotgun (WGS) entry which is preliminary data.</text>
</comment>
<evidence type="ECO:0000256" key="5">
    <source>
        <dbReference type="SAM" id="MobiDB-lite"/>
    </source>
</evidence>
<dbReference type="InterPro" id="IPR050604">
    <property type="entry name" value="PDZ-LIM_domain"/>
</dbReference>
<keyword evidence="2 4" id="KW-0862">Zinc</keyword>
<dbReference type="GO" id="GO:0030018">
    <property type="term" value="C:Z disc"/>
    <property type="evidence" value="ECO:0007669"/>
    <property type="project" value="TreeGrafter"/>
</dbReference>
<accession>A0AAW2A6B2</accession>
<dbReference type="Gene3D" id="2.30.42.10">
    <property type="match status" value="1"/>
</dbReference>
<evidence type="ECO:0000256" key="4">
    <source>
        <dbReference type="PROSITE-ProRule" id="PRU00125"/>
    </source>
</evidence>
<feature type="region of interest" description="Disordered" evidence="5">
    <location>
        <begin position="29"/>
        <end position="85"/>
    </location>
</feature>
<dbReference type="PROSITE" id="PS00478">
    <property type="entry name" value="LIM_DOMAIN_1"/>
    <property type="match status" value="1"/>
</dbReference>
<evidence type="ECO:0000256" key="2">
    <source>
        <dbReference type="ARBA" id="ARBA00022833"/>
    </source>
</evidence>
<dbReference type="PANTHER" id="PTHR24214:SF1">
    <property type="entry name" value="PDZ AND LIM DOMAIN PROTEIN 2"/>
    <property type="match status" value="1"/>
</dbReference>
<dbReference type="Gene3D" id="2.10.110.10">
    <property type="entry name" value="Cysteine Rich Protein"/>
    <property type="match status" value="1"/>
</dbReference>
<gene>
    <name evidence="7" type="ORF">ABG768_002938</name>
</gene>
<dbReference type="GO" id="GO:0005912">
    <property type="term" value="C:adherens junction"/>
    <property type="evidence" value="ECO:0007669"/>
    <property type="project" value="TreeGrafter"/>
</dbReference>
<dbReference type="Proteomes" id="UP001479290">
    <property type="component" value="Unassembled WGS sequence"/>
</dbReference>
<dbReference type="InterPro" id="IPR001781">
    <property type="entry name" value="Znf_LIM"/>
</dbReference>
<evidence type="ECO:0000313" key="7">
    <source>
        <dbReference type="EMBL" id="KAK9968623.1"/>
    </source>
</evidence>
<dbReference type="GO" id="GO:0003779">
    <property type="term" value="F:actin binding"/>
    <property type="evidence" value="ECO:0007669"/>
    <property type="project" value="TreeGrafter"/>
</dbReference>
<dbReference type="GO" id="GO:0051371">
    <property type="term" value="F:muscle alpha-actinin binding"/>
    <property type="evidence" value="ECO:0007669"/>
    <property type="project" value="TreeGrafter"/>
</dbReference>
<dbReference type="PROSITE" id="PS50023">
    <property type="entry name" value="LIM_DOMAIN_2"/>
    <property type="match status" value="1"/>
</dbReference>
<evidence type="ECO:0000256" key="3">
    <source>
        <dbReference type="ARBA" id="ARBA00023038"/>
    </source>
</evidence>
<reference evidence="7 8" key="1">
    <citation type="submission" date="2024-05" db="EMBL/GenBank/DDBJ databases">
        <title>A high-quality chromosomal-level genome assembly of Topmouth culter (Culter alburnus).</title>
        <authorList>
            <person name="Zhao H."/>
        </authorList>
    </citation>
    <scope>NUCLEOTIDE SEQUENCE [LARGE SCALE GENOMIC DNA]</scope>
    <source>
        <strain evidence="7">CATC2023</strain>
        <tissue evidence="7">Muscle</tissue>
    </source>
</reference>
<dbReference type="GO" id="GO:0030036">
    <property type="term" value="P:actin cytoskeleton organization"/>
    <property type="evidence" value="ECO:0007669"/>
    <property type="project" value="TreeGrafter"/>
</dbReference>
<dbReference type="SUPFAM" id="SSF57716">
    <property type="entry name" value="Glucocorticoid receptor-like (DNA-binding domain)"/>
    <property type="match status" value="1"/>
</dbReference>
<dbReference type="SMART" id="SM00132">
    <property type="entry name" value="LIM"/>
    <property type="match status" value="1"/>
</dbReference>
<keyword evidence="1 4" id="KW-0479">Metal-binding</keyword>
<dbReference type="InterPro" id="IPR036034">
    <property type="entry name" value="PDZ_sf"/>
</dbReference>
<keyword evidence="3 4" id="KW-0440">LIM domain</keyword>
<dbReference type="AlphaFoldDB" id="A0AAW2A6B2"/>
<keyword evidence="8" id="KW-1185">Reference proteome</keyword>